<dbReference type="GO" id="GO:0020037">
    <property type="term" value="F:heme binding"/>
    <property type="evidence" value="ECO:0007669"/>
    <property type="project" value="InterPro"/>
</dbReference>
<dbReference type="Pfam" id="PF20628">
    <property type="entry name" value="Dyp_perox_C"/>
    <property type="match status" value="1"/>
</dbReference>
<keyword evidence="12" id="KW-1185">Reference proteome</keyword>
<dbReference type="PANTHER" id="PTHR30521:SF4">
    <property type="entry name" value="DEFERROCHELATASE"/>
    <property type="match status" value="1"/>
</dbReference>
<evidence type="ECO:0000313" key="12">
    <source>
        <dbReference type="Proteomes" id="UP000660611"/>
    </source>
</evidence>
<organism evidence="11 12">
    <name type="scientific">Dactylosporangium siamense</name>
    <dbReference type="NCBI Taxonomy" id="685454"/>
    <lineage>
        <taxon>Bacteria</taxon>
        <taxon>Bacillati</taxon>
        <taxon>Actinomycetota</taxon>
        <taxon>Actinomycetes</taxon>
        <taxon>Micromonosporales</taxon>
        <taxon>Micromonosporaceae</taxon>
        <taxon>Dactylosporangium</taxon>
    </lineage>
</organism>
<feature type="domain" description="Dyp-type peroxidase C-terminal" evidence="10">
    <location>
        <begin position="220"/>
        <end position="402"/>
    </location>
</feature>
<sequence length="414" mass="43732">MADRTGEPLSRRALLAGSALSVGGAIGGAAAVAAVAARESGGGAPAVPSSTVDYGGQMVPFHGRHQAGIATPAQAHAAFVALDLAAGVDRAALRRLMLLLSDDAARLTQGRAPLADGQPELAQVPARLTVTFGFGPRLFDVAGLVEQRPATLQQLPEFPIDRLQQRWCGGDLLLQICADDPLTVAHAQRMLVKDSRSFAAVRWVQRGFRRSRGMQDDGVTQRNVLGQLDGTGNPVPGSAVFDGAVWISTTDSGPQWLHGGTTVVLRRIRAELESWDAADTAGKEFAVGRRLTDGAPLTGRHEQDLPDFAAKNALGLPVISEFSHVARAHVTGDRQRIFRRPYNYDDPPGPDGTADTGLVFAAYQRDVGGQFLPIQRNLAEADLLNEWVTPIGSAVFAVPPGCEAGGWIGEGLLG</sequence>
<gene>
    <name evidence="11" type="ORF">Dsi01nite_069470</name>
</gene>
<dbReference type="GO" id="GO:0046872">
    <property type="term" value="F:metal ion binding"/>
    <property type="evidence" value="ECO:0007669"/>
    <property type="project" value="UniProtKB-KW"/>
</dbReference>
<protein>
    <submittedName>
        <fullName evidence="11">Peroxidase</fullName>
    </submittedName>
</protein>
<dbReference type="PANTHER" id="PTHR30521">
    <property type="entry name" value="DEFERROCHELATASE/PEROXIDASE"/>
    <property type="match status" value="1"/>
</dbReference>
<keyword evidence="5" id="KW-0732">Signal</keyword>
<dbReference type="NCBIfam" id="TIGR01413">
    <property type="entry name" value="Dyp_perox_fam"/>
    <property type="match status" value="1"/>
</dbReference>
<dbReference type="Proteomes" id="UP000660611">
    <property type="component" value="Unassembled WGS sequence"/>
</dbReference>
<evidence type="ECO:0000313" key="11">
    <source>
        <dbReference type="EMBL" id="GIG48906.1"/>
    </source>
</evidence>
<feature type="domain" description="Dyp-type peroxidase N-terminal" evidence="9">
    <location>
        <begin position="66"/>
        <end position="209"/>
    </location>
</feature>
<comment type="similarity">
    <text evidence="8">Belongs to the DyP-type peroxidase family.</text>
</comment>
<dbReference type="RefSeq" id="WP_203850601.1">
    <property type="nucleotide sequence ID" value="NZ_BAAAVW010000020.1"/>
</dbReference>
<dbReference type="InterPro" id="IPR006314">
    <property type="entry name" value="Dyp_peroxidase"/>
</dbReference>
<evidence type="ECO:0000259" key="10">
    <source>
        <dbReference type="Pfam" id="PF20628"/>
    </source>
</evidence>
<keyword evidence="4" id="KW-0479">Metal-binding</keyword>
<proteinExistence type="inferred from homology"/>
<evidence type="ECO:0000256" key="8">
    <source>
        <dbReference type="ARBA" id="ARBA00025737"/>
    </source>
</evidence>
<dbReference type="EMBL" id="BONQ01000110">
    <property type="protein sequence ID" value="GIG48906.1"/>
    <property type="molecule type" value="Genomic_DNA"/>
</dbReference>
<dbReference type="GO" id="GO:0005829">
    <property type="term" value="C:cytosol"/>
    <property type="evidence" value="ECO:0007669"/>
    <property type="project" value="TreeGrafter"/>
</dbReference>
<comment type="caution">
    <text evidence="11">The sequence shown here is derived from an EMBL/GenBank/DDBJ whole genome shotgun (WGS) entry which is preliminary data.</text>
</comment>
<evidence type="ECO:0000256" key="7">
    <source>
        <dbReference type="ARBA" id="ARBA00023004"/>
    </source>
</evidence>
<dbReference type="AlphaFoldDB" id="A0A919PT97"/>
<evidence type="ECO:0000256" key="1">
    <source>
        <dbReference type="ARBA" id="ARBA00001970"/>
    </source>
</evidence>
<accession>A0A919PT97</accession>
<name>A0A919PT97_9ACTN</name>
<dbReference type="InterPro" id="IPR048328">
    <property type="entry name" value="Dyp_perox_C"/>
</dbReference>
<dbReference type="Pfam" id="PF04261">
    <property type="entry name" value="Dyp_perox_N"/>
    <property type="match status" value="1"/>
</dbReference>
<dbReference type="InterPro" id="IPR011008">
    <property type="entry name" value="Dimeric_a/b-barrel"/>
</dbReference>
<evidence type="ECO:0000256" key="2">
    <source>
        <dbReference type="ARBA" id="ARBA00022559"/>
    </source>
</evidence>
<evidence type="ECO:0000256" key="6">
    <source>
        <dbReference type="ARBA" id="ARBA00023002"/>
    </source>
</evidence>
<dbReference type="InterPro" id="IPR006311">
    <property type="entry name" value="TAT_signal"/>
</dbReference>
<reference evidence="11" key="1">
    <citation type="submission" date="2021-01" db="EMBL/GenBank/DDBJ databases">
        <title>Whole genome shotgun sequence of Dactylosporangium siamense NBRC 106093.</title>
        <authorList>
            <person name="Komaki H."/>
            <person name="Tamura T."/>
        </authorList>
    </citation>
    <scope>NUCLEOTIDE SEQUENCE</scope>
    <source>
        <strain evidence="11">NBRC 106093</strain>
    </source>
</reference>
<keyword evidence="3" id="KW-0349">Heme</keyword>
<keyword evidence="2 11" id="KW-0575">Peroxidase</keyword>
<evidence type="ECO:0000256" key="3">
    <source>
        <dbReference type="ARBA" id="ARBA00022617"/>
    </source>
</evidence>
<dbReference type="PROSITE" id="PS51318">
    <property type="entry name" value="TAT"/>
    <property type="match status" value="1"/>
</dbReference>
<keyword evidence="7" id="KW-0408">Iron</keyword>
<keyword evidence="6" id="KW-0560">Oxidoreductase</keyword>
<evidence type="ECO:0000256" key="5">
    <source>
        <dbReference type="ARBA" id="ARBA00022729"/>
    </source>
</evidence>
<dbReference type="InterPro" id="IPR048327">
    <property type="entry name" value="Dyp_perox_N"/>
</dbReference>
<dbReference type="SUPFAM" id="SSF54909">
    <property type="entry name" value="Dimeric alpha+beta barrel"/>
    <property type="match status" value="1"/>
</dbReference>
<dbReference type="GO" id="GO:0004601">
    <property type="term" value="F:peroxidase activity"/>
    <property type="evidence" value="ECO:0007669"/>
    <property type="project" value="UniProtKB-KW"/>
</dbReference>
<dbReference type="PROSITE" id="PS51404">
    <property type="entry name" value="DYP_PEROXIDASE"/>
    <property type="match status" value="1"/>
</dbReference>
<evidence type="ECO:0000259" key="9">
    <source>
        <dbReference type="Pfam" id="PF04261"/>
    </source>
</evidence>
<evidence type="ECO:0000256" key="4">
    <source>
        <dbReference type="ARBA" id="ARBA00022723"/>
    </source>
</evidence>
<comment type="cofactor">
    <cofactor evidence="1">
        <name>heme b</name>
        <dbReference type="ChEBI" id="CHEBI:60344"/>
    </cofactor>
</comment>